<keyword evidence="1" id="KW-0812">Transmembrane</keyword>
<gene>
    <name evidence="2" type="ORF">PBV87_12800</name>
</gene>
<evidence type="ECO:0000256" key="1">
    <source>
        <dbReference type="SAM" id="Phobius"/>
    </source>
</evidence>
<sequence length="120" mass="13731">MYSRIKQLLFNIIPYILVLIFFSYINYINLKLISEFYLPIFLLSAIAIFFKKYYFGHIFLVASQIGLIADYLINLSNADTPNMFGGFLNVFIVVIGGIIGAILQVIRTIIGVIITKKRQL</sequence>
<dbReference type="RefSeq" id="WP_271012546.1">
    <property type="nucleotide sequence ID" value="NZ_JAQIFT010000047.1"/>
</dbReference>
<protein>
    <submittedName>
        <fullName evidence="2">Uncharacterized protein</fullName>
    </submittedName>
</protein>
<comment type="caution">
    <text evidence="2">The sequence shown here is derived from an EMBL/GenBank/DDBJ whole genome shotgun (WGS) entry which is preliminary data.</text>
</comment>
<feature type="transmembrane region" description="Helical" evidence="1">
    <location>
        <begin position="57"/>
        <end position="75"/>
    </location>
</feature>
<keyword evidence="3" id="KW-1185">Reference proteome</keyword>
<keyword evidence="1" id="KW-1133">Transmembrane helix</keyword>
<dbReference type="Proteomes" id="UP001169242">
    <property type="component" value="Unassembled WGS sequence"/>
</dbReference>
<reference evidence="2" key="1">
    <citation type="journal article" date="2023" name="Int. J. Syst. Evol. Microbiol.">
        <title>&lt;i&gt;Holtiella tumoricola&lt;/i&gt; gen. nov. sp. nov., isolated from a human clinical sample.</title>
        <authorList>
            <person name="Allen-Vercoe E."/>
            <person name="Daigneault M.C."/>
            <person name="Vancuren S.J."/>
            <person name="Cochrane K."/>
            <person name="O'Neal L.L."/>
            <person name="Sankaranarayanan K."/>
            <person name="Lawson P.A."/>
        </authorList>
    </citation>
    <scope>NUCLEOTIDE SEQUENCE</scope>
    <source>
        <strain evidence="2">CC70A</strain>
    </source>
</reference>
<keyword evidence="1" id="KW-0472">Membrane</keyword>
<feature type="transmembrane region" description="Helical" evidence="1">
    <location>
        <begin position="7"/>
        <end position="26"/>
    </location>
</feature>
<organism evidence="2 3">
    <name type="scientific">Holtiella tumoricola</name>
    <dbReference type="NCBI Taxonomy" id="3018743"/>
    <lineage>
        <taxon>Bacteria</taxon>
        <taxon>Bacillati</taxon>
        <taxon>Bacillota</taxon>
        <taxon>Clostridia</taxon>
        <taxon>Lachnospirales</taxon>
        <taxon>Cellulosilyticaceae</taxon>
        <taxon>Holtiella</taxon>
    </lineage>
</organism>
<dbReference type="AlphaFoldDB" id="A0AA42DN81"/>
<proteinExistence type="predicted"/>
<accession>A0AA42DN81</accession>
<evidence type="ECO:0000313" key="3">
    <source>
        <dbReference type="Proteomes" id="UP001169242"/>
    </source>
</evidence>
<evidence type="ECO:0000313" key="2">
    <source>
        <dbReference type="EMBL" id="MDA3732367.1"/>
    </source>
</evidence>
<dbReference type="EMBL" id="JAQIFT010000047">
    <property type="protein sequence ID" value="MDA3732367.1"/>
    <property type="molecule type" value="Genomic_DNA"/>
</dbReference>
<name>A0AA42DN81_9FIRM</name>
<feature type="transmembrane region" description="Helical" evidence="1">
    <location>
        <begin position="32"/>
        <end position="50"/>
    </location>
</feature>
<feature type="transmembrane region" description="Helical" evidence="1">
    <location>
        <begin position="87"/>
        <end position="114"/>
    </location>
</feature>